<feature type="compositionally biased region" description="Basic and acidic residues" evidence="1">
    <location>
        <begin position="49"/>
        <end position="61"/>
    </location>
</feature>
<proteinExistence type="predicted"/>
<reference evidence="2 3" key="1">
    <citation type="journal article" date="2023" name="Plants (Basel)">
        <title>Bridging the Gap: Combining Genomics and Transcriptomics Approaches to Understand Stylosanthes scabra, an Orphan Legume from the Brazilian Caatinga.</title>
        <authorList>
            <person name="Ferreira-Neto J.R.C."/>
            <person name="da Silva M.D."/>
            <person name="Binneck E."/>
            <person name="de Melo N.F."/>
            <person name="da Silva R.H."/>
            <person name="de Melo A.L.T.M."/>
            <person name="Pandolfi V."/>
            <person name="Bustamante F.O."/>
            <person name="Brasileiro-Vidal A.C."/>
            <person name="Benko-Iseppon A.M."/>
        </authorList>
    </citation>
    <scope>NUCLEOTIDE SEQUENCE [LARGE SCALE GENOMIC DNA]</scope>
    <source>
        <tissue evidence="2">Leaves</tissue>
    </source>
</reference>
<protein>
    <recommendedName>
        <fullName evidence="4">Reverse transcriptase domain-containing protein</fullName>
    </recommendedName>
</protein>
<evidence type="ECO:0000313" key="2">
    <source>
        <dbReference type="EMBL" id="MED6223649.1"/>
    </source>
</evidence>
<evidence type="ECO:0008006" key="4">
    <source>
        <dbReference type="Google" id="ProtNLM"/>
    </source>
</evidence>
<dbReference type="PANTHER" id="PTHR33067:SF9">
    <property type="entry name" value="RNA-DIRECTED DNA POLYMERASE"/>
    <property type="match status" value="1"/>
</dbReference>
<name>A0ABU6ZNW7_9FABA</name>
<evidence type="ECO:0000313" key="3">
    <source>
        <dbReference type="Proteomes" id="UP001341840"/>
    </source>
</evidence>
<dbReference type="PANTHER" id="PTHR33067">
    <property type="entry name" value="RNA-DIRECTED DNA POLYMERASE-RELATED"/>
    <property type="match status" value="1"/>
</dbReference>
<comment type="caution">
    <text evidence="2">The sequence shown here is derived from an EMBL/GenBank/DDBJ whole genome shotgun (WGS) entry which is preliminary data.</text>
</comment>
<feature type="region of interest" description="Disordered" evidence="1">
    <location>
        <begin position="49"/>
        <end position="94"/>
    </location>
</feature>
<sequence length="128" mass="14395">MEENVGNPLIFGIPFLATLRALIDMESGELMLRIHDECLVLQVYKAMHSPRDSKTCTRVEEIDQVNTAPPNKGPKKKSKEENGTTNDSVEFQQIQESPTVPYLPAIMGSNNKAYMITKDVGNHFFELL</sequence>
<gene>
    <name evidence="2" type="ORF">PIB30_076133</name>
</gene>
<organism evidence="2 3">
    <name type="scientific">Stylosanthes scabra</name>
    <dbReference type="NCBI Taxonomy" id="79078"/>
    <lineage>
        <taxon>Eukaryota</taxon>
        <taxon>Viridiplantae</taxon>
        <taxon>Streptophyta</taxon>
        <taxon>Embryophyta</taxon>
        <taxon>Tracheophyta</taxon>
        <taxon>Spermatophyta</taxon>
        <taxon>Magnoliopsida</taxon>
        <taxon>eudicotyledons</taxon>
        <taxon>Gunneridae</taxon>
        <taxon>Pentapetalae</taxon>
        <taxon>rosids</taxon>
        <taxon>fabids</taxon>
        <taxon>Fabales</taxon>
        <taxon>Fabaceae</taxon>
        <taxon>Papilionoideae</taxon>
        <taxon>50 kb inversion clade</taxon>
        <taxon>dalbergioids sensu lato</taxon>
        <taxon>Dalbergieae</taxon>
        <taxon>Pterocarpus clade</taxon>
        <taxon>Stylosanthes</taxon>
    </lineage>
</organism>
<dbReference type="EMBL" id="JASCZI010272850">
    <property type="protein sequence ID" value="MED6223649.1"/>
    <property type="molecule type" value="Genomic_DNA"/>
</dbReference>
<dbReference type="Proteomes" id="UP001341840">
    <property type="component" value="Unassembled WGS sequence"/>
</dbReference>
<accession>A0ABU6ZNW7</accession>
<evidence type="ECO:0000256" key="1">
    <source>
        <dbReference type="SAM" id="MobiDB-lite"/>
    </source>
</evidence>
<keyword evidence="3" id="KW-1185">Reference proteome</keyword>
<feature type="compositionally biased region" description="Polar residues" evidence="1">
    <location>
        <begin position="83"/>
        <end position="94"/>
    </location>
</feature>